<evidence type="ECO:0000313" key="3">
    <source>
        <dbReference type="Proteomes" id="UP001629462"/>
    </source>
</evidence>
<name>A0ABW9CT75_9BURK</name>
<dbReference type="Pfam" id="PF02627">
    <property type="entry name" value="CMD"/>
    <property type="match status" value="1"/>
</dbReference>
<feature type="domain" description="Carboxymuconolactone decarboxylase-like" evidence="1">
    <location>
        <begin position="52"/>
        <end position="115"/>
    </location>
</feature>
<dbReference type="Proteomes" id="UP001629462">
    <property type="component" value="Unassembled WGS sequence"/>
</dbReference>
<dbReference type="SUPFAM" id="SSF69118">
    <property type="entry name" value="AhpD-like"/>
    <property type="match status" value="1"/>
</dbReference>
<dbReference type="EMBL" id="JAQQDB010000023">
    <property type="protein sequence ID" value="MFM0520358.1"/>
    <property type="molecule type" value="Genomic_DNA"/>
</dbReference>
<dbReference type="RefSeq" id="WP_408162476.1">
    <property type="nucleotide sequence ID" value="NZ_JAQQDB010000023.1"/>
</dbReference>
<dbReference type="NCBIfam" id="TIGR00778">
    <property type="entry name" value="ahpD_dom"/>
    <property type="match status" value="1"/>
</dbReference>
<comment type="caution">
    <text evidence="2">The sequence shown here is derived from an EMBL/GenBank/DDBJ whole genome shotgun (WGS) entry which is preliminary data.</text>
</comment>
<keyword evidence="3" id="KW-1185">Reference proteome</keyword>
<dbReference type="InterPro" id="IPR003779">
    <property type="entry name" value="CMD-like"/>
</dbReference>
<dbReference type="Gene3D" id="1.20.1290.10">
    <property type="entry name" value="AhpD-like"/>
    <property type="match status" value="1"/>
</dbReference>
<organism evidence="2 3">
    <name type="scientific">Caballeronia jiangsuensis</name>
    <dbReference type="NCBI Taxonomy" id="1458357"/>
    <lineage>
        <taxon>Bacteria</taxon>
        <taxon>Pseudomonadati</taxon>
        <taxon>Pseudomonadota</taxon>
        <taxon>Betaproteobacteria</taxon>
        <taxon>Burkholderiales</taxon>
        <taxon>Burkholderiaceae</taxon>
        <taxon>Caballeronia</taxon>
    </lineage>
</organism>
<dbReference type="InterPro" id="IPR004675">
    <property type="entry name" value="AhpD_core"/>
</dbReference>
<evidence type="ECO:0000313" key="2">
    <source>
        <dbReference type="EMBL" id="MFM0520358.1"/>
    </source>
</evidence>
<dbReference type="InterPro" id="IPR029032">
    <property type="entry name" value="AhpD-like"/>
</dbReference>
<accession>A0ABW9CT75</accession>
<reference evidence="2 3" key="1">
    <citation type="journal article" date="2024" name="Chem. Sci.">
        <title>Discovery of megapolipeptins by genome mining of a Burkholderiales bacteria collection.</title>
        <authorList>
            <person name="Paulo B.S."/>
            <person name="Recchia M.J.J."/>
            <person name="Lee S."/>
            <person name="Fergusson C.H."/>
            <person name="Romanowski S.B."/>
            <person name="Hernandez A."/>
            <person name="Krull N."/>
            <person name="Liu D.Y."/>
            <person name="Cavanagh H."/>
            <person name="Bos A."/>
            <person name="Gray C.A."/>
            <person name="Murphy B.T."/>
            <person name="Linington R.G."/>
            <person name="Eustaquio A.S."/>
        </authorList>
    </citation>
    <scope>NUCLEOTIDE SEQUENCE [LARGE SCALE GENOMIC DNA]</scope>
    <source>
        <strain evidence="2 3">RL17-374-BIF-D</strain>
    </source>
</reference>
<evidence type="ECO:0000259" key="1">
    <source>
        <dbReference type="Pfam" id="PF02627"/>
    </source>
</evidence>
<dbReference type="PANTHER" id="PTHR35446:SF3">
    <property type="entry name" value="CMD DOMAIN-CONTAINING PROTEIN"/>
    <property type="match status" value="1"/>
</dbReference>
<proteinExistence type="predicted"/>
<dbReference type="PANTHER" id="PTHR35446">
    <property type="entry name" value="SI:CH211-175M2.5"/>
    <property type="match status" value="1"/>
</dbReference>
<gene>
    <name evidence="2" type="ORF">PQR08_23290</name>
</gene>
<sequence length="188" mass="19969">MSRLPLQTIDTAPEASRPFLQKSLAANGFLPNLVASLANAPVALETYLTVGEINGRSGLTLAEREVVQITAAAIHGCGFCVAGHTAVALKKAQLPEALVDEIRSQAELSDPKLDAVASFTREVIATRGAVSDKAFAAFKAARYTYASALEVILGVSLATLCNFANNLARNELNPQLEAYRWEPKAQTA</sequence>
<protein>
    <submittedName>
        <fullName evidence="2">Carboxymuconolactone decarboxylase family protein</fullName>
    </submittedName>
</protein>